<accession>A0A1J5SAR1</accession>
<evidence type="ECO:0000259" key="1">
    <source>
        <dbReference type="Pfam" id="PF18329"/>
    </source>
</evidence>
<evidence type="ECO:0000313" key="2">
    <source>
        <dbReference type="EMBL" id="OIR01136.1"/>
    </source>
</evidence>
<dbReference type="GO" id="GO:0030247">
    <property type="term" value="F:polysaccharide binding"/>
    <property type="evidence" value="ECO:0007669"/>
    <property type="project" value="InterPro"/>
</dbReference>
<feature type="domain" description="Surface glycan-binding protein B xyloglucan binding" evidence="1">
    <location>
        <begin position="298"/>
        <end position="497"/>
    </location>
</feature>
<proteinExistence type="predicted"/>
<organism evidence="2">
    <name type="scientific">mine drainage metagenome</name>
    <dbReference type="NCBI Taxonomy" id="410659"/>
    <lineage>
        <taxon>unclassified sequences</taxon>
        <taxon>metagenomes</taxon>
        <taxon>ecological metagenomes</taxon>
    </lineage>
</organism>
<dbReference type="InterPro" id="IPR013783">
    <property type="entry name" value="Ig-like_fold"/>
</dbReference>
<dbReference type="EMBL" id="MLJW01000087">
    <property type="protein sequence ID" value="OIR01136.1"/>
    <property type="molecule type" value="Genomic_DNA"/>
</dbReference>
<sequence length="499" mass="53052">MKNKLYSISLSFLFCCMAVALVLLTPACKKTVTSSPVITGVLNYAASPADSALTGIVPNAQWVVISGQNLQSAIHITFNGVEASFNPALLAPNSAVVQIPSIVFSTIDTNKINTIQYTTTGGTTMFSFKLLPAVPTITAISNVFANPGDSVYISGANLVLIQSFSYGGTAIPSFKANIDGTSVGFVMPNPAPTSGNVVVTTKSGTATYKIQALPTITGVSNENAEAGDSVYIYGTYFKSIQTITFAGASITSYVASADGSYIGFVLPALSQSGPVSITTKFGTATTVYNVHDIAGIGSISNWEWGGNFNWQWWGGATLTSGNPYSGWPPYNADFPGNSSMYMVLKNGVLSPAEGNTYSNYAIRMNGAQWVPTAKINDPIENYVFRFEANIPQAWNGGTIDILSDNGNYIARWEPWQISANSTANYSTKGWRTITIPFSMFRAKDATLGEGKGVSMTKFSDLLGPSGNTGCTVYIHNYSTSATATGFYGAFDNLRVEKIK</sequence>
<dbReference type="InterPro" id="IPR040475">
    <property type="entry name" value="SGBP_B_XBD"/>
</dbReference>
<gene>
    <name evidence="2" type="ORF">GALL_167690</name>
</gene>
<reference evidence="2" key="1">
    <citation type="submission" date="2016-10" db="EMBL/GenBank/DDBJ databases">
        <title>Sequence of Gallionella enrichment culture.</title>
        <authorList>
            <person name="Poehlein A."/>
            <person name="Muehling M."/>
            <person name="Daniel R."/>
        </authorList>
    </citation>
    <scope>NUCLEOTIDE SEQUENCE</scope>
</reference>
<dbReference type="SUPFAM" id="SSF81296">
    <property type="entry name" value="E set domains"/>
    <property type="match status" value="1"/>
</dbReference>
<dbReference type="Gene3D" id="2.60.40.10">
    <property type="entry name" value="Immunoglobulins"/>
    <property type="match status" value="3"/>
</dbReference>
<protein>
    <recommendedName>
        <fullName evidence="1">Surface glycan-binding protein B xyloglucan binding domain-containing protein</fullName>
    </recommendedName>
</protein>
<dbReference type="AlphaFoldDB" id="A0A1J5SAR1"/>
<dbReference type="InterPro" id="IPR014756">
    <property type="entry name" value="Ig_E-set"/>
</dbReference>
<dbReference type="Pfam" id="PF18329">
    <property type="entry name" value="SGBP_B_XBD"/>
    <property type="match status" value="1"/>
</dbReference>
<comment type="caution">
    <text evidence="2">The sequence shown here is derived from an EMBL/GenBank/DDBJ whole genome shotgun (WGS) entry which is preliminary data.</text>
</comment>
<name>A0A1J5SAR1_9ZZZZ</name>